<dbReference type="CDD" id="cd05403">
    <property type="entry name" value="NT_KNTase_like"/>
    <property type="match status" value="1"/>
</dbReference>
<name>A0A4Y1YJN2_9PROT</name>
<evidence type="ECO:0000313" key="2">
    <source>
        <dbReference type="EMBL" id="BBL34204.1"/>
    </source>
</evidence>
<dbReference type="Proteomes" id="UP000316473">
    <property type="component" value="Chromosome"/>
</dbReference>
<evidence type="ECO:0000259" key="1">
    <source>
        <dbReference type="Pfam" id="PF18765"/>
    </source>
</evidence>
<accession>A0A4Y1YJN2</accession>
<feature type="domain" description="Polymerase beta nucleotidyltransferase" evidence="1">
    <location>
        <begin position="13"/>
        <end position="101"/>
    </location>
</feature>
<evidence type="ECO:0000313" key="3">
    <source>
        <dbReference type="Proteomes" id="UP000316473"/>
    </source>
</evidence>
<dbReference type="KEGG" id="nst:Nstercoris_00435"/>
<sequence length="107" mass="12146">MKNHTGLTEAEIEQLITVLHRWPQIERGVLFGSRAKGIARPNSDIDLALYGDVDELIAERVALEMDELPLPYLFDVKAVCQLNNPELIKHIQRVGVEIYRNVQNAVI</sequence>
<reference evidence="2 3" key="1">
    <citation type="submission" date="2019-06" db="EMBL/GenBank/DDBJ databases">
        <title>Nitrosomonas stercoris KYUHI-S whole genome shotgun sequence.</title>
        <authorList>
            <person name="Nakagawa T."/>
            <person name="Tsuchiya Y."/>
            <person name="Takahashi R."/>
        </authorList>
    </citation>
    <scope>NUCLEOTIDE SEQUENCE [LARGE SCALE GENOMIC DNA]</scope>
    <source>
        <strain evidence="2 3">KYUHI-S</strain>
    </source>
</reference>
<protein>
    <recommendedName>
        <fullName evidence="1">Polymerase beta nucleotidyltransferase domain-containing protein</fullName>
    </recommendedName>
</protein>
<dbReference type="SUPFAM" id="SSF81301">
    <property type="entry name" value="Nucleotidyltransferase"/>
    <property type="match status" value="1"/>
</dbReference>
<dbReference type="Gene3D" id="3.30.460.10">
    <property type="entry name" value="Beta Polymerase, domain 2"/>
    <property type="match status" value="1"/>
</dbReference>
<gene>
    <name evidence="2" type="ORF">Nstercoris_00435</name>
</gene>
<keyword evidence="3" id="KW-1185">Reference proteome</keyword>
<dbReference type="EMBL" id="AP019755">
    <property type="protein sequence ID" value="BBL34204.1"/>
    <property type="molecule type" value="Genomic_DNA"/>
</dbReference>
<dbReference type="Pfam" id="PF18765">
    <property type="entry name" value="Polbeta"/>
    <property type="match status" value="1"/>
</dbReference>
<dbReference type="AlphaFoldDB" id="A0A4Y1YJN2"/>
<proteinExistence type="predicted"/>
<dbReference type="InterPro" id="IPR043519">
    <property type="entry name" value="NT_sf"/>
</dbReference>
<dbReference type="InterPro" id="IPR041633">
    <property type="entry name" value="Polbeta"/>
</dbReference>
<organism evidence="2 3">
    <name type="scientific">Nitrosomonas stercoris</name>
    <dbReference type="NCBI Taxonomy" id="1444684"/>
    <lineage>
        <taxon>Bacteria</taxon>
        <taxon>Pseudomonadati</taxon>
        <taxon>Pseudomonadota</taxon>
        <taxon>Betaproteobacteria</taxon>
        <taxon>Nitrosomonadales</taxon>
        <taxon>Nitrosomonadaceae</taxon>
        <taxon>Nitrosomonas</taxon>
    </lineage>
</organism>